<dbReference type="AlphaFoldDB" id="A0A1V3TXJ1"/>
<organism evidence="1 2">
    <name type="scientific">Elizabethkingia meningoseptica</name>
    <name type="common">Chryseobacterium meningosepticum</name>
    <dbReference type="NCBI Taxonomy" id="238"/>
    <lineage>
        <taxon>Bacteria</taxon>
        <taxon>Pseudomonadati</taxon>
        <taxon>Bacteroidota</taxon>
        <taxon>Flavobacteriia</taxon>
        <taxon>Flavobacteriales</taxon>
        <taxon>Weeksellaceae</taxon>
        <taxon>Elizabethkingia</taxon>
    </lineage>
</organism>
<gene>
    <name evidence="1" type="ORF">BMF97_12170</name>
</gene>
<dbReference type="KEGG" id="emg:BBD33_09110"/>
<comment type="caution">
    <text evidence="1">The sequence shown here is derived from an EMBL/GenBank/DDBJ whole genome shotgun (WGS) entry which is preliminary data.</text>
</comment>
<dbReference type="OrthoDB" id="964707at2"/>
<dbReference type="eggNOG" id="ENOG5033DSB">
    <property type="taxonomic scope" value="Bacteria"/>
</dbReference>
<evidence type="ECO:0000313" key="2">
    <source>
        <dbReference type="Proteomes" id="UP000188947"/>
    </source>
</evidence>
<dbReference type="EMBL" id="MPOG01000014">
    <property type="protein sequence ID" value="OOH94116.1"/>
    <property type="molecule type" value="Genomic_DNA"/>
</dbReference>
<sequence length="143" mass="15301">MTISGSDWTVNLTPVTEAGSDYNPNTYLSDPTQIQLTVSVPLLLGSGRVSAHYQPNPNWDPALKLAIKRTNDGTTLCVLCTITGGKDDFLTLAQTDIDIFKIQAVLALAAYNNIGLQLRLSGVSVTIPAAAYNSRIMFTVSSP</sequence>
<dbReference type="Proteomes" id="UP000188947">
    <property type="component" value="Unassembled WGS sequence"/>
</dbReference>
<proteinExistence type="predicted"/>
<reference evidence="1 2" key="1">
    <citation type="submission" date="2016-11" db="EMBL/GenBank/DDBJ databases">
        <title>Genome sequence and comparative genomic analysis of clinical strain Elizabethkingia meningoseptica 61421 PRCM.</title>
        <authorList>
            <person name="Wang M."/>
            <person name="Hu S."/>
            <person name="Cao L."/>
            <person name="Jiang T."/>
            <person name="Zhou Y."/>
            <person name="Ming D."/>
        </authorList>
    </citation>
    <scope>NUCLEOTIDE SEQUENCE [LARGE SCALE GENOMIC DNA]</scope>
    <source>
        <strain evidence="1 2">61421 PRCM</strain>
    </source>
</reference>
<name>A0A1V3TXJ1_ELIME</name>
<protein>
    <submittedName>
        <fullName evidence="1">Uncharacterized protein</fullName>
    </submittedName>
</protein>
<accession>A0A1V3TXJ1</accession>
<keyword evidence="2" id="KW-1185">Reference proteome</keyword>
<evidence type="ECO:0000313" key="1">
    <source>
        <dbReference type="EMBL" id="OOH94116.1"/>
    </source>
</evidence>
<dbReference type="STRING" id="238.BBD35_11490"/>